<evidence type="ECO:0000256" key="4">
    <source>
        <dbReference type="ARBA" id="ARBA00022989"/>
    </source>
</evidence>
<dbReference type="RefSeq" id="WP_304544769.1">
    <property type="nucleotide sequence ID" value="NZ_JARPTC010000023.1"/>
</dbReference>
<keyword evidence="3 6" id="KW-0812">Transmembrane</keyword>
<feature type="transmembrane region" description="Helical" evidence="6">
    <location>
        <begin position="20"/>
        <end position="38"/>
    </location>
</feature>
<dbReference type="InterPro" id="IPR045584">
    <property type="entry name" value="Pilin-like"/>
</dbReference>
<dbReference type="SUPFAM" id="SSF54523">
    <property type="entry name" value="Pili subunits"/>
    <property type="match status" value="1"/>
</dbReference>
<dbReference type="InterPro" id="IPR000983">
    <property type="entry name" value="Bac_GSPG_pilin"/>
</dbReference>
<evidence type="ECO:0000256" key="5">
    <source>
        <dbReference type="ARBA" id="ARBA00023136"/>
    </source>
</evidence>
<comment type="subcellular location">
    <subcellularLocation>
        <location evidence="1">Membrane</location>
        <topology evidence="1">Single-pass membrane protein</topology>
    </subcellularLocation>
</comment>
<name>A0AAW7ZGQ7_9FIRM</name>
<sequence>MFNRLCYTLKNRKGFTLVELMVVVVIIGILAAIAVPLYNNSQQTAERRAVEANLRIIDGAISQYQANNSGGNPTDLAALVGTYLQSTPTGPGSATYSVGGTPLRGLVSGTVGGKTFSAGTSLSSTMWD</sequence>
<reference evidence="7" key="2">
    <citation type="submission" date="2023-03" db="EMBL/GenBank/DDBJ databases">
        <authorList>
            <person name="Zhang Z."/>
        </authorList>
    </citation>
    <scope>NUCLEOTIDE SEQUENCE</scope>
    <source>
        <strain evidence="7">DSA</strain>
    </source>
</reference>
<accession>A0AAW7ZGQ7</accession>
<keyword evidence="8" id="KW-1185">Reference proteome</keyword>
<dbReference type="PANTHER" id="PTHR30093">
    <property type="entry name" value="GENERAL SECRETION PATHWAY PROTEIN G"/>
    <property type="match status" value="1"/>
</dbReference>
<dbReference type="NCBIfam" id="TIGR02532">
    <property type="entry name" value="IV_pilin_GFxxxE"/>
    <property type="match status" value="1"/>
</dbReference>
<dbReference type="PANTHER" id="PTHR30093:SF44">
    <property type="entry name" value="TYPE II SECRETION SYSTEM CORE PROTEIN G"/>
    <property type="match status" value="1"/>
</dbReference>
<evidence type="ECO:0000256" key="1">
    <source>
        <dbReference type="ARBA" id="ARBA00004167"/>
    </source>
</evidence>
<organism evidence="7 8">
    <name type="scientific">Desulforamulus aquiferis</name>
    <dbReference type="NCBI Taxonomy" id="1397668"/>
    <lineage>
        <taxon>Bacteria</taxon>
        <taxon>Bacillati</taxon>
        <taxon>Bacillota</taxon>
        <taxon>Clostridia</taxon>
        <taxon>Eubacteriales</taxon>
        <taxon>Peptococcaceae</taxon>
        <taxon>Desulforamulus</taxon>
    </lineage>
</organism>
<evidence type="ECO:0000256" key="6">
    <source>
        <dbReference type="SAM" id="Phobius"/>
    </source>
</evidence>
<evidence type="ECO:0000313" key="8">
    <source>
        <dbReference type="Proteomes" id="UP001172911"/>
    </source>
</evidence>
<evidence type="ECO:0000256" key="2">
    <source>
        <dbReference type="ARBA" id="ARBA00022481"/>
    </source>
</evidence>
<dbReference type="EMBL" id="JARPTC010000023">
    <property type="protein sequence ID" value="MDO7788645.1"/>
    <property type="molecule type" value="Genomic_DNA"/>
</dbReference>
<dbReference type="AlphaFoldDB" id="A0AAW7ZGQ7"/>
<dbReference type="InterPro" id="IPR012902">
    <property type="entry name" value="N_methyl_site"/>
</dbReference>
<gene>
    <name evidence="7" type="ORF">P6N53_15560</name>
</gene>
<evidence type="ECO:0000256" key="3">
    <source>
        <dbReference type="ARBA" id="ARBA00022692"/>
    </source>
</evidence>
<dbReference type="Proteomes" id="UP001172911">
    <property type="component" value="Unassembled WGS sequence"/>
</dbReference>
<dbReference type="Pfam" id="PF07963">
    <property type="entry name" value="N_methyl"/>
    <property type="match status" value="1"/>
</dbReference>
<dbReference type="Gene3D" id="3.30.700.10">
    <property type="entry name" value="Glycoprotein, Type 4 Pilin"/>
    <property type="match status" value="1"/>
</dbReference>
<dbReference type="GO" id="GO:0016020">
    <property type="term" value="C:membrane"/>
    <property type="evidence" value="ECO:0007669"/>
    <property type="project" value="UniProtKB-SubCell"/>
</dbReference>
<reference evidence="7" key="1">
    <citation type="journal article" date="2023" name="J. Hazard. Mater.">
        <title>Anaerobic biodegradation of pyrene and benzo[a]pyrene by a new sulfate-reducing Desulforamulus aquiferis strain DSA.</title>
        <authorList>
            <person name="Zhang Z."/>
            <person name="Sun J."/>
            <person name="Gong X."/>
            <person name="Wang C."/>
            <person name="Wang H."/>
        </authorList>
    </citation>
    <scope>NUCLEOTIDE SEQUENCE</scope>
    <source>
        <strain evidence="7">DSA</strain>
    </source>
</reference>
<proteinExistence type="predicted"/>
<dbReference type="PRINTS" id="PR00813">
    <property type="entry name" value="BCTERIALGSPG"/>
</dbReference>
<dbReference type="PROSITE" id="PS00409">
    <property type="entry name" value="PROKAR_NTER_METHYL"/>
    <property type="match status" value="1"/>
</dbReference>
<dbReference type="GO" id="GO:0015627">
    <property type="term" value="C:type II protein secretion system complex"/>
    <property type="evidence" value="ECO:0007669"/>
    <property type="project" value="InterPro"/>
</dbReference>
<protein>
    <submittedName>
        <fullName evidence="7">Prepilin-type N-terminal cleavage/methylation domain-containing protein</fullName>
    </submittedName>
</protein>
<keyword evidence="5 6" id="KW-0472">Membrane</keyword>
<dbReference type="GO" id="GO:0015628">
    <property type="term" value="P:protein secretion by the type II secretion system"/>
    <property type="evidence" value="ECO:0007669"/>
    <property type="project" value="InterPro"/>
</dbReference>
<comment type="caution">
    <text evidence="7">The sequence shown here is derived from an EMBL/GenBank/DDBJ whole genome shotgun (WGS) entry which is preliminary data.</text>
</comment>
<keyword evidence="4 6" id="KW-1133">Transmembrane helix</keyword>
<evidence type="ECO:0000313" key="7">
    <source>
        <dbReference type="EMBL" id="MDO7788645.1"/>
    </source>
</evidence>
<keyword evidence="2" id="KW-0488">Methylation</keyword>